<dbReference type="Proteomes" id="UP000015105">
    <property type="component" value="Chromosome 7D"/>
</dbReference>
<dbReference type="Gramene" id="AET7Gv20846600.5">
    <property type="protein sequence ID" value="AET7Gv20846600.5"/>
    <property type="gene ID" value="AET7Gv20846600"/>
</dbReference>
<reference evidence="3" key="5">
    <citation type="journal article" date="2021" name="G3 (Bethesda)">
        <title>Aegilops tauschii genome assembly Aet v5.0 features greater sequence contiguity and improved annotation.</title>
        <authorList>
            <person name="Wang L."/>
            <person name="Zhu T."/>
            <person name="Rodriguez J.C."/>
            <person name="Deal K.R."/>
            <person name="Dubcovsky J."/>
            <person name="McGuire P.E."/>
            <person name="Lux T."/>
            <person name="Spannagl M."/>
            <person name="Mayer K.F.X."/>
            <person name="Baldrich P."/>
            <person name="Meyers B.C."/>
            <person name="Huo N."/>
            <person name="Gu Y.Q."/>
            <person name="Zhou H."/>
            <person name="Devos K.M."/>
            <person name="Bennetzen J.L."/>
            <person name="Unver T."/>
            <person name="Budak H."/>
            <person name="Gulick P.J."/>
            <person name="Galiba G."/>
            <person name="Kalapos B."/>
            <person name="Nelson D.R."/>
            <person name="Li P."/>
            <person name="You F.M."/>
            <person name="Luo M.C."/>
            <person name="Dvorak J."/>
        </authorList>
    </citation>
    <scope>NUCLEOTIDE SEQUENCE [LARGE SCALE GENOMIC DNA]</scope>
    <source>
        <strain evidence="3">cv. AL8/78</strain>
    </source>
</reference>
<feature type="region of interest" description="Disordered" evidence="1">
    <location>
        <begin position="1"/>
        <end position="37"/>
    </location>
</feature>
<dbReference type="AlphaFoldDB" id="A0A453S8E3"/>
<keyword evidence="4" id="KW-1185">Reference proteome</keyword>
<dbReference type="EnsemblPlants" id="AET7Gv20846600.5">
    <property type="protein sequence ID" value="AET7Gv20846600.5"/>
    <property type="gene ID" value="AET7Gv20846600"/>
</dbReference>
<reference evidence="3" key="4">
    <citation type="submission" date="2019-03" db="UniProtKB">
        <authorList>
            <consortium name="EnsemblPlants"/>
        </authorList>
    </citation>
    <scope>IDENTIFICATION</scope>
</reference>
<evidence type="ECO:0000313" key="3">
    <source>
        <dbReference type="EnsemblPlants" id="AET7Gv20846600.5"/>
    </source>
</evidence>
<evidence type="ECO:0000313" key="4">
    <source>
        <dbReference type="Proteomes" id="UP000015105"/>
    </source>
</evidence>
<proteinExistence type="predicted"/>
<keyword evidence="2" id="KW-1133">Transmembrane helix</keyword>
<organism evidence="3 4">
    <name type="scientific">Aegilops tauschii subsp. strangulata</name>
    <name type="common">Goatgrass</name>
    <dbReference type="NCBI Taxonomy" id="200361"/>
    <lineage>
        <taxon>Eukaryota</taxon>
        <taxon>Viridiplantae</taxon>
        <taxon>Streptophyta</taxon>
        <taxon>Embryophyta</taxon>
        <taxon>Tracheophyta</taxon>
        <taxon>Spermatophyta</taxon>
        <taxon>Magnoliopsida</taxon>
        <taxon>Liliopsida</taxon>
        <taxon>Poales</taxon>
        <taxon>Poaceae</taxon>
        <taxon>BOP clade</taxon>
        <taxon>Pooideae</taxon>
        <taxon>Triticodae</taxon>
        <taxon>Triticeae</taxon>
        <taxon>Triticinae</taxon>
        <taxon>Aegilops</taxon>
    </lineage>
</organism>
<reference evidence="4" key="2">
    <citation type="journal article" date="2017" name="Nat. Plants">
        <title>The Aegilops tauschii genome reveals multiple impacts of transposons.</title>
        <authorList>
            <person name="Zhao G."/>
            <person name="Zou C."/>
            <person name="Li K."/>
            <person name="Wang K."/>
            <person name="Li T."/>
            <person name="Gao L."/>
            <person name="Zhang X."/>
            <person name="Wang H."/>
            <person name="Yang Z."/>
            <person name="Liu X."/>
            <person name="Jiang W."/>
            <person name="Mao L."/>
            <person name="Kong X."/>
            <person name="Jiao Y."/>
            <person name="Jia J."/>
        </authorList>
    </citation>
    <scope>NUCLEOTIDE SEQUENCE [LARGE SCALE GENOMIC DNA]</scope>
    <source>
        <strain evidence="4">cv. AL8/78</strain>
    </source>
</reference>
<keyword evidence="2" id="KW-0812">Transmembrane</keyword>
<evidence type="ECO:0000256" key="2">
    <source>
        <dbReference type="SAM" id="Phobius"/>
    </source>
</evidence>
<protein>
    <submittedName>
        <fullName evidence="3">Uncharacterized protein</fullName>
    </submittedName>
</protein>
<name>A0A453S8E3_AEGTS</name>
<accession>A0A453S8E3</accession>
<keyword evidence="2" id="KW-0472">Membrane</keyword>
<evidence type="ECO:0000256" key="1">
    <source>
        <dbReference type="SAM" id="MobiDB-lite"/>
    </source>
</evidence>
<reference evidence="4" key="1">
    <citation type="journal article" date="2014" name="Science">
        <title>Ancient hybridizations among the ancestral genomes of bread wheat.</title>
        <authorList>
            <consortium name="International Wheat Genome Sequencing Consortium,"/>
            <person name="Marcussen T."/>
            <person name="Sandve S.R."/>
            <person name="Heier L."/>
            <person name="Spannagl M."/>
            <person name="Pfeifer M."/>
            <person name="Jakobsen K.S."/>
            <person name="Wulff B.B."/>
            <person name="Steuernagel B."/>
            <person name="Mayer K.F."/>
            <person name="Olsen O.A."/>
        </authorList>
    </citation>
    <scope>NUCLEOTIDE SEQUENCE [LARGE SCALE GENOMIC DNA]</scope>
    <source>
        <strain evidence="4">cv. AL8/78</strain>
    </source>
</reference>
<feature type="transmembrane region" description="Helical" evidence="2">
    <location>
        <begin position="40"/>
        <end position="61"/>
    </location>
</feature>
<sequence>ADAGASVQGRGEARVRGRGGGGRGREEEGAAAGRQVGGLGTGWCLVVLSILFIYFPSFAFFF</sequence>
<reference evidence="3" key="3">
    <citation type="journal article" date="2017" name="Nature">
        <title>Genome sequence of the progenitor of the wheat D genome Aegilops tauschii.</title>
        <authorList>
            <person name="Luo M.C."/>
            <person name="Gu Y.Q."/>
            <person name="Puiu D."/>
            <person name="Wang H."/>
            <person name="Twardziok S.O."/>
            <person name="Deal K.R."/>
            <person name="Huo N."/>
            <person name="Zhu T."/>
            <person name="Wang L."/>
            <person name="Wang Y."/>
            <person name="McGuire P.E."/>
            <person name="Liu S."/>
            <person name="Long H."/>
            <person name="Ramasamy R.K."/>
            <person name="Rodriguez J.C."/>
            <person name="Van S.L."/>
            <person name="Yuan L."/>
            <person name="Wang Z."/>
            <person name="Xia Z."/>
            <person name="Xiao L."/>
            <person name="Anderson O.D."/>
            <person name="Ouyang S."/>
            <person name="Liang Y."/>
            <person name="Zimin A.V."/>
            <person name="Pertea G."/>
            <person name="Qi P."/>
            <person name="Bennetzen J.L."/>
            <person name="Dai X."/>
            <person name="Dawson M.W."/>
            <person name="Muller H.G."/>
            <person name="Kugler K."/>
            <person name="Rivarola-Duarte L."/>
            <person name="Spannagl M."/>
            <person name="Mayer K.F.X."/>
            <person name="Lu F.H."/>
            <person name="Bevan M.W."/>
            <person name="Leroy P."/>
            <person name="Li P."/>
            <person name="You F.M."/>
            <person name="Sun Q."/>
            <person name="Liu Z."/>
            <person name="Lyons E."/>
            <person name="Wicker T."/>
            <person name="Salzberg S.L."/>
            <person name="Devos K.M."/>
            <person name="Dvorak J."/>
        </authorList>
    </citation>
    <scope>NUCLEOTIDE SEQUENCE [LARGE SCALE GENOMIC DNA]</scope>
    <source>
        <strain evidence="3">cv. AL8/78</strain>
    </source>
</reference>